<dbReference type="EMBL" id="JBEPIJ010000002">
    <property type="protein sequence ID" value="MES0872997.1"/>
    <property type="molecule type" value="Genomic_DNA"/>
</dbReference>
<evidence type="ECO:0000313" key="4">
    <source>
        <dbReference type="EMBL" id="MES0872997.1"/>
    </source>
</evidence>
<comment type="similarity">
    <text evidence="1 2">Belongs to the Iojap/RsfS family.</text>
</comment>
<feature type="compositionally biased region" description="Low complexity" evidence="3">
    <location>
        <begin position="151"/>
        <end position="160"/>
    </location>
</feature>
<dbReference type="SUPFAM" id="SSF81301">
    <property type="entry name" value="Nucleotidyltransferase"/>
    <property type="match status" value="1"/>
</dbReference>
<feature type="compositionally biased region" description="Basic residues" evidence="3">
    <location>
        <begin position="138"/>
        <end position="148"/>
    </location>
</feature>
<feature type="compositionally biased region" description="Basic residues" evidence="3">
    <location>
        <begin position="161"/>
        <end position="176"/>
    </location>
</feature>
<dbReference type="PANTHER" id="PTHR21043:SF0">
    <property type="entry name" value="MITOCHONDRIAL ASSEMBLY OF RIBOSOMAL LARGE SUBUNIT PROTEIN 1"/>
    <property type="match status" value="1"/>
</dbReference>
<dbReference type="NCBIfam" id="TIGR00090">
    <property type="entry name" value="rsfS_iojap_ybeB"/>
    <property type="match status" value="1"/>
</dbReference>
<evidence type="ECO:0000256" key="3">
    <source>
        <dbReference type="SAM" id="MobiDB-lite"/>
    </source>
</evidence>
<evidence type="ECO:0000256" key="2">
    <source>
        <dbReference type="HAMAP-Rule" id="MF_01477"/>
    </source>
</evidence>
<comment type="function">
    <text evidence="2">Functions as a ribosomal silencing factor. Interacts with ribosomal protein uL14 (rplN), blocking formation of intersubunit bridge B8. Prevents association of the 30S and 50S ribosomal subunits and the formation of functional ribosomes, thus repressing translation.</text>
</comment>
<comment type="subcellular location">
    <subcellularLocation>
        <location evidence="2">Cytoplasm</location>
    </subcellularLocation>
</comment>
<keyword evidence="2" id="KW-0963">Cytoplasm</keyword>
<name>A0ABV2A6X8_9GAMM</name>
<dbReference type="RefSeq" id="WP_352887331.1">
    <property type="nucleotide sequence ID" value="NZ_JBEPIJ010000002.1"/>
</dbReference>
<dbReference type="InterPro" id="IPR043519">
    <property type="entry name" value="NT_sf"/>
</dbReference>
<protein>
    <recommendedName>
        <fullName evidence="2">Ribosomal silencing factor RsfS</fullName>
    </recommendedName>
</protein>
<comment type="subunit">
    <text evidence="2">Interacts with ribosomal protein uL14 (rplN).</text>
</comment>
<sequence>MPSRTSLTPLTKVAIGALEDLKGQDIKLLDVRKLTTVADTMLICTGTSNRHVASLAENVVDASKKAGFRPMGIEGKEAGEWVLVDLGDVIVHVMQPQVRAHYQLEKLWAVDEEPVSVSTVKGKVPKKTAAAKKPPSQARKKAVRKASKTGKPAAKQTAVKKAAKAKKAAKSTTRRS</sequence>
<keyword evidence="2" id="KW-0678">Repressor</keyword>
<dbReference type="PANTHER" id="PTHR21043">
    <property type="entry name" value="IOJAP SUPERFAMILY ORTHOLOG"/>
    <property type="match status" value="1"/>
</dbReference>
<evidence type="ECO:0000313" key="5">
    <source>
        <dbReference type="Proteomes" id="UP001465331"/>
    </source>
</evidence>
<dbReference type="Gene3D" id="3.30.460.10">
    <property type="entry name" value="Beta Polymerase, domain 2"/>
    <property type="match status" value="1"/>
</dbReference>
<accession>A0ABV2A6X8</accession>
<keyword evidence="5" id="KW-1185">Reference proteome</keyword>
<keyword evidence="2" id="KW-0810">Translation regulation</keyword>
<gene>
    <name evidence="2 4" type="primary">rsfS</name>
    <name evidence="4" type="ORF">ABSH63_03075</name>
</gene>
<comment type="caution">
    <text evidence="4">The sequence shown here is derived from an EMBL/GenBank/DDBJ whole genome shotgun (WGS) entry which is preliminary data.</text>
</comment>
<reference evidence="4 5" key="1">
    <citation type="submission" date="2024-06" db="EMBL/GenBank/DDBJ databases">
        <authorList>
            <person name="Li Z."/>
            <person name="Jiang Y."/>
        </authorList>
    </citation>
    <scope>NUCLEOTIDE SEQUENCE [LARGE SCALE GENOMIC DNA]</scope>
    <source>
        <strain evidence="4 5">HSW-8</strain>
    </source>
</reference>
<evidence type="ECO:0000256" key="1">
    <source>
        <dbReference type="ARBA" id="ARBA00010574"/>
    </source>
</evidence>
<feature type="region of interest" description="Disordered" evidence="3">
    <location>
        <begin position="121"/>
        <end position="176"/>
    </location>
</feature>
<dbReference type="HAMAP" id="MF_01477">
    <property type="entry name" value="Iojap_RsfS"/>
    <property type="match status" value="1"/>
</dbReference>
<proteinExistence type="inferred from homology"/>
<dbReference type="InterPro" id="IPR004394">
    <property type="entry name" value="Iojap/RsfS/C7orf30"/>
</dbReference>
<dbReference type="Pfam" id="PF02410">
    <property type="entry name" value="RsfS"/>
    <property type="match status" value="1"/>
</dbReference>
<dbReference type="Proteomes" id="UP001465331">
    <property type="component" value="Unassembled WGS sequence"/>
</dbReference>
<organism evidence="4 5">
    <name type="scientific">Sinimarinibacterium thermocellulolyticum</name>
    <dbReference type="NCBI Taxonomy" id="3170016"/>
    <lineage>
        <taxon>Bacteria</taxon>
        <taxon>Pseudomonadati</taxon>
        <taxon>Pseudomonadota</taxon>
        <taxon>Gammaproteobacteria</taxon>
        <taxon>Nevskiales</taxon>
        <taxon>Nevskiaceae</taxon>
        <taxon>Sinimarinibacterium</taxon>
    </lineage>
</organism>